<gene>
    <name evidence="1" type="ORF">ABT56_12050</name>
</gene>
<evidence type="ECO:0000313" key="2">
    <source>
        <dbReference type="Proteomes" id="UP000036097"/>
    </source>
</evidence>
<dbReference type="Proteomes" id="UP000036097">
    <property type="component" value="Unassembled WGS sequence"/>
</dbReference>
<dbReference type="AlphaFoldDB" id="A0A0J1H0V9"/>
<protein>
    <submittedName>
        <fullName evidence="1">Uncharacterized protein</fullName>
    </submittedName>
</protein>
<dbReference type="EMBL" id="LDOT01000014">
    <property type="protein sequence ID" value="KLV05485.1"/>
    <property type="molecule type" value="Genomic_DNA"/>
</dbReference>
<dbReference type="PATRIC" id="fig|1195763.3.peg.2543"/>
<name>A0A0J1H0V9_9GAMM</name>
<organism evidence="1 2">
    <name type="scientific">Photobacterium aquae</name>
    <dbReference type="NCBI Taxonomy" id="1195763"/>
    <lineage>
        <taxon>Bacteria</taxon>
        <taxon>Pseudomonadati</taxon>
        <taxon>Pseudomonadota</taxon>
        <taxon>Gammaproteobacteria</taxon>
        <taxon>Vibrionales</taxon>
        <taxon>Vibrionaceae</taxon>
        <taxon>Photobacterium</taxon>
    </lineage>
</organism>
<reference evidence="1 2" key="1">
    <citation type="submission" date="2015-05" db="EMBL/GenBank/DDBJ databases">
        <title>Photobacterium galathea sp. nov.</title>
        <authorList>
            <person name="Machado H."/>
            <person name="Gram L."/>
        </authorList>
    </citation>
    <scope>NUCLEOTIDE SEQUENCE [LARGE SCALE GENOMIC DNA]</scope>
    <source>
        <strain evidence="1 2">CGMCC 1.12159</strain>
    </source>
</reference>
<accession>A0A0J1H0V9</accession>
<keyword evidence="2" id="KW-1185">Reference proteome</keyword>
<evidence type="ECO:0000313" key="1">
    <source>
        <dbReference type="EMBL" id="KLV05485.1"/>
    </source>
</evidence>
<sequence>MVGDYIFSSIERFQLDCLQLCEQHYPTVHNRGMRENHLGKALSRRIIATLNDKGIPALLEQCQSDEQLPQPIFRIHNNELTIWIIAQRLLSANLARRKAFVQTIIDTCQKMDAQQPNYLVVVADHWFDRSKASKEILGWWLGCLPDNIEPYNKDGVRLLMPEHGIQQQFEALGYPLNGSYKTYHPLKKDGCRTIHKYILLSAFFEFPQQ</sequence>
<dbReference type="STRING" id="1195763.ABT56_12050"/>
<comment type="caution">
    <text evidence="1">The sequence shown here is derived from an EMBL/GenBank/DDBJ whole genome shotgun (WGS) entry which is preliminary data.</text>
</comment>
<dbReference type="OrthoDB" id="5888987at2"/>
<proteinExistence type="predicted"/>